<keyword evidence="1" id="KW-1133">Transmembrane helix</keyword>
<evidence type="ECO:0000313" key="2">
    <source>
        <dbReference type="EMBL" id="GER91859.1"/>
    </source>
</evidence>
<keyword evidence="3" id="KW-1185">Reference proteome</keyword>
<keyword evidence="1" id="KW-0472">Membrane</keyword>
<comment type="caution">
    <text evidence="2">The sequence shown here is derived from an EMBL/GenBank/DDBJ whole genome shotgun (WGS) entry which is preliminary data.</text>
</comment>
<dbReference type="AlphaFoldDB" id="A0A5J4L0P1"/>
<keyword evidence="1" id="KW-0812">Transmembrane</keyword>
<sequence length="79" mass="8822">MSTRKTQSIRNSLYFGATLYGILFVFALIFIGYRIFSGSLTPNPTPPCHNYTVGQKTPEPSPYVLNSKTKQTVICHNGH</sequence>
<evidence type="ECO:0000313" key="3">
    <source>
        <dbReference type="Proteomes" id="UP000326912"/>
    </source>
</evidence>
<name>A0A5J4L0P1_9CHLR</name>
<dbReference type="EMBL" id="BKZW01000004">
    <property type="protein sequence ID" value="GER91859.1"/>
    <property type="molecule type" value="Genomic_DNA"/>
</dbReference>
<protein>
    <submittedName>
        <fullName evidence="2">Uncharacterized protein</fullName>
    </submittedName>
</protein>
<gene>
    <name evidence="2" type="ORF">KDW_60210</name>
</gene>
<evidence type="ECO:0000256" key="1">
    <source>
        <dbReference type="SAM" id="Phobius"/>
    </source>
</evidence>
<reference evidence="2 3" key="1">
    <citation type="submission" date="2019-10" db="EMBL/GenBank/DDBJ databases">
        <title>Dictyobacter vulcani sp. nov., within the class Ktedonobacteria, isolated from soil of volcanic Mt. Zao.</title>
        <authorList>
            <person name="Zheng Y."/>
            <person name="Wang C.M."/>
            <person name="Sakai Y."/>
            <person name="Abe K."/>
            <person name="Yokota A."/>
            <person name="Yabe S."/>
        </authorList>
    </citation>
    <scope>NUCLEOTIDE SEQUENCE [LARGE SCALE GENOMIC DNA]</scope>
    <source>
        <strain evidence="2 3">W12</strain>
    </source>
</reference>
<organism evidence="2 3">
    <name type="scientific">Dictyobacter vulcani</name>
    <dbReference type="NCBI Taxonomy" id="2607529"/>
    <lineage>
        <taxon>Bacteria</taxon>
        <taxon>Bacillati</taxon>
        <taxon>Chloroflexota</taxon>
        <taxon>Ktedonobacteria</taxon>
        <taxon>Ktedonobacterales</taxon>
        <taxon>Dictyobacteraceae</taxon>
        <taxon>Dictyobacter</taxon>
    </lineage>
</organism>
<dbReference type="Proteomes" id="UP000326912">
    <property type="component" value="Unassembled WGS sequence"/>
</dbReference>
<proteinExistence type="predicted"/>
<feature type="transmembrane region" description="Helical" evidence="1">
    <location>
        <begin position="12"/>
        <end position="36"/>
    </location>
</feature>
<accession>A0A5J4L0P1</accession>